<keyword evidence="10" id="KW-1185">Reference proteome</keyword>
<dbReference type="GO" id="GO:0003677">
    <property type="term" value="F:DNA binding"/>
    <property type="evidence" value="ECO:0007669"/>
    <property type="project" value="UniProtKB-UniRule"/>
</dbReference>
<evidence type="ECO:0000256" key="7">
    <source>
        <dbReference type="HAMAP-Rule" id="MF_00017"/>
    </source>
</evidence>
<dbReference type="Proteomes" id="UP001366166">
    <property type="component" value="Chromosome"/>
</dbReference>
<gene>
    <name evidence="7 9" type="primary">recR</name>
    <name evidence="9" type="ORF">FAK_28730</name>
</gene>
<keyword evidence="3 7" id="KW-0863">Zinc-finger</keyword>
<dbReference type="PROSITE" id="PS50880">
    <property type="entry name" value="TOPRIM"/>
    <property type="match status" value="1"/>
</dbReference>
<dbReference type="AlphaFoldDB" id="A0AAU9F490"/>
<organism evidence="9 10">
    <name type="scientific">Desulfoferula mesophila</name>
    <dbReference type="NCBI Taxonomy" id="3058419"/>
    <lineage>
        <taxon>Bacteria</taxon>
        <taxon>Pseudomonadati</taxon>
        <taxon>Thermodesulfobacteriota</taxon>
        <taxon>Desulfarculia</taxon>
        <taxon>Desulfarculales</taxon>
        <taxon>Desulfarculaceae</taxon>
        <taxon>Desulfoferula</taxon>
    </lineage>
</organism>
<dbReference type="HAMAP" id="MF_00017">
    <property type="entry name" value="RecR"/>
    <property type="match status" value="1"/>
</dbReference>
<dbReference type="EMBL" id="AP028679">
    <property type="protein sequence ID" value="BEQ15807.1"/>
    <property type="molecule type" value="Genomic_DNA"/>
</dbReference>
<dbReference type="Pfam" id="PF21175">
    <property type="entry name" value="RecR_C"/>
    <property type="match status" value="1"/>
</dbReference>
<feature type="zinc finger region" description="C4-type" evidence="7">
    <location>
        <begin position="55"/>
        <end position="70"/>
    </location>
</feature>
<keyword evidence="5 7" id="KW-0233">DNA recombination</keyword>
<evidence type="ECO:0000256" key="5">
    <source>
        <dbReference type="ARBA" id="ARBA00023172"/>
    </source>
</evidence>
<keyword evidence="2 7" id="KW-0227">DNA damage</keyword>
<dbReference type="InterPro" id="IPR006171">
    <property type="entry name" value="TOPRIM_dom"/>
</dbReference>
<feature type="domain" description="Toprim" evidence="8">
    <location>
        <begin position="78"/>
        <end position="173"/>
    </location>
</feature>
<dbReference type="Pfam" id="PF13662">
    <property type="entry name" value="Toprim_4"/>
    <property type="match status" value="1"/>
</dbReference>
<sequence>MYPKAVNNLITALSRLPGIGSKTAERLALFLVRAPAAEVQALARAVAGVGAVKACGVCFNLTESDPCPICADPNRDAQSICVVETPADLAALEAAGSYRGRYHVLSGALSPLDGVGPEALRLRELVRRVKQGGVREVIIATNPTVEGEATADLVARSLAGCGAVVTRLGYGMPVGGDLKYMDGLTLSRSLESRRKLS</sequence>
<comment type="similarity">
    <text evidence="7">Belongs to the RecR family.</text>
</comment>
<dbReference type="PANTHER" id="PTHR30446:SF0">
    <property type="entry name" value="RECOMBINATION PROTEIN RECR"/>
    <property type="match status" value="1"/>
</dbReference>
<dbReference type="GO" id="GO:0006310">
    <property type="term" value="P:DNA recombination"/>
    <property type="evidence" value="ECO:0007669"/>
    <property type="project" value="UniProtKB-UniRule"/>
</dbReference>
<evidence type="ECO:0000256" key="4">
    <source>
        <dbReference type="ARBA" id="ARBA00022833"/>
    </source>
</evidence>
<dbReference type="KEGG" id="dmp:FAK_28730"/>
<evidence type="ECO:0000256" key="3">
    <source>
        <dbReference type="ARBA" id="ARBA00022771"/>
    </source>
</evidence>
<evidence type="ECO:0000259" key="8">
    <source>
        <dbReference type="PROSITE" id="PS50880"/>
    </source>
</evidence>
<evidence type="ECO:0000313" key="10">
    <source>
        <dbReference type="Proteomes" id="UP001366166"/>
    </source>
</evidence>
<evidence type="ECO:0000256" key="1">
    <source>
        <dbReference type="ARBA" id="ARBA00022723"/>
    </source>
</evidence>
<evidence type="ECO:0000256" key="6">
    <source>
        <dbReference type="ARBA" id="ARBA00023204"/>
    </source>
</evidence>
<dbReference type="Pfam" id="PF02132">
    <property type="entry name" value="RecR_ZnF"/>
    <property type="match status" value="1"/>
</dbReference>
<keyword evidence="4 7" id="KW-0862">Zinc</keyword>
<dbReference type="Gene3D" id="3.30.60.80">
    <property type="match status" value="1"/>
</dbReference>
<reference evidence="10" key="1">
    <citation type="journal article" date="2023" name="Arch. Microbiol.">
        <title>Desulfoferula mesophilus gen. nov. sp. nov., a mesophilic sulfate-reducing bacterium isolated from a brackish lake sediment.</title>
        <authorList>
            <person name="Watanabe T."/>
            <person name="Yabe T."/>
            <person name="Tsuji J.M."/>
            <person name="Fukui M."/>
        </authorList>
    </citation>
    <scope>NUCLEOTIDE SEQUENCE [LARGE SCALE GENOMIC DNA]</scope>
    <source>
        <strain evidence="10">12FAK</strain>
    </source>
</reference>
<comment type="function">
    <text evidence="7">May play a role in DNA repair. It seems to be involved in an RecBC-independent recombinational process of DNA repair. It may act with RecF and RecO.</text>
</comment>
<dbReference type="NCBIfam" id="TIGR00615">
    <property type="entry name" value="recR"/>
    <property type="match status" value="1"/>
</dbReference>
<dbReference type="InterPro" id="IPR000093">
    <property type="entry name" value="DNA_Rcmb_RecR"/>
</dbReference>
<accession>A0AAU9F490</accession>
<dbReference type="InterPro" id="IPR023627">
    <property type="entry name" value="Rcmb_RecR"/>
</dbReference>
<dbReference type="CDD" id="cd01025">
    <property type="entry name" value="TOPRIM_recR"/>
    <property type="match status" value="1"/>
</dbReference>
<dbReference type="SUPFAM" id="SSF111304">
    <property type="entry name" value="Recombination protein RecR"/>
    <property type="match status" value="1"/>
</dbReference>
<protein>
    <recommendedName>
        <fullName evidence="7">Recombination protein RecR</fullName>
    </recommendedName>
</protein>
<evidence type="ECO:0000313" key="9">
    <source>
        <dbReference type="EMBL" id="BEQ15807.1"/>
    </source>
</evidence>
<dbReference type="Gene3D" id="1.10.8.420">
    <property type="entry name" value="RecR Domain 1"/>
    <property type="match status" value="1"/>
</dbReference>
<dbReference type="GO" id="GO:0006281">
    <property type="term" value="P:DNA repair"/>
    <property type="evidence" value="ECO:0007669"/>
    <property type="project" value="UniProtKB-UniRule"/>
</dbReference>
<dbReference type="Gene3D" id="6.10.250.240">
    <property type="match status" value="1"/>
</dbReference>
<proteinExistence type="inferred from homology"/>
<dbReference type="RefSeq" id="WP_338600768.1">
    <property type="nucleotide sequence ID" value="NZ_AP028679.1"/>
</dbReference>
<dbReference type="Pfam" id="PF21176">
    <property type="entry name" value="RecR_HhH"/>
    <property type="match status" value="1"/>
</dbReference>
<dbReference type="GO" id="GO:0008270">
    <property type="term" value="F:zinc ion binding"/>
    <property type="evidence" value="ECO:0007669"/>
    <property type="project" value="UniProtKB-KW"/>
</dbReference>
<dbReference type="InterPro" id="IPR015967">
    <property type="entry name" value="Rcmb_RecR_Znf"/>
</dbReference>
<keyword evidence="6 7" id="KW-0234">DNA repair</keyword>
<dbReference type="SMART" id="SM00493">
    <property type="entry name" value="TOPRIM"/>
    <property type="match status" value="1"/>
</dbReference>
<evidence type="ECO:0000256" key="2">
    <source>
        <dbReference type="ARBA" id="ARBA00022763"/>
    </source>
</evidence>
<dbReference type="PROSITE" id="PS01300">
    <property type="entry name" value="RECR"/>
    <property type="match status" value="1"/>
</dbReference>
<keyword evidence="1 7" id="KW-0479">Metal-binding</keyword>
<dbReference type="PANTHER" id="PTHR30446">
    <property type="entry name" value="RECOMBINATION PROTEIN RECR"/>
    <property type="match status" value="1"/>
</dbReference>
<name>A0AAU9F490_9BACT</name>
<dbReference type="Gene3D" id="3.40.1360.10">
    <property type="match status" value="1"/>
</dbReference>
<dbReference type="InterPro" id="IPR034137">
    <property type="entry name" value="TOPRIM_RecR"/>
</dbReference>